<dbReference type="PRINTS" id="PR01415">
    <property type="entry name" value="ANKYRIN"/>
</dbReference>
<keyword evidence="5" id="KW-1185">Reference proteome</keyword>
<dbReference type="PANTHER" id="PTHR24180">
    <property type="entry name" value="CYCLIN-DEPENDENT KINASE INHIBITOR 2C-RELATED"/>
    <property type="match status" value="1"/>
</dbReference>
<reference evidence="4" key="1">
    <citation type="submission" date="2018-11" db="EMBL/GenBank/DDBJ databases">
        <authorList>
            <consortium name="Pathogen Informatics"/>
        </authorList>
    </citation>
    <scope>NUCLEOTIDE SEQUENCE</scope>
</reference>
<evidence type="ECO:0000256" key="1">
    <source>
        <dbReference type="ARBA" id="ARBA00022737"/>
    </source>
</evidence>
<dbReference type="SMART" id="SM00248">
    <property type="entry name" value="ANK"/>
    <property type="match status" value="5"/>
</dbReference>
<gene>
    <name evidence="4" type="ORF">PXEA_LOCUS1261</name>
</gene>
<feature type="repeat" description="ANK" evidence="3">
    <location>
        <begin position="36"/>
        <end position="68"/>
    </location>
</feature>
<dbReference type="InterPro" id="IPR002110">
    <property type="entry name" value="Ankyrin_rpt"/>
</dbReference>
<organism evidence="4 5">
    <name type="scientific">Protopolystoma xenopodis</name>
    <dbReference type="NCBI Taxonomy" id="117903"/>
    <lineage>
        <taxon>Eukaryota</taxon>
        <taxon>Metazoa</taxon>
        <taxon>Spiralia</taxon>
        <taxon>Lophotrochozoa</taxon>
        <taxon>Platyhelminthes</taxon>
        <taxon>Monogenea</taxon>
        <taxon>Polyopisthocotylea</taxon>
        <taxon>Polystomatidea</taxon>
        <taxon>Polystomatidae</taxon>
        <taxon>Protopolystoma</taxon>
    </lineage>
</organism>
<dbReference type="Pfam" id="PF00023">
    <property type="entry name" value="Ank"/>
    <property type="match status" value="2"/>
</dbReference>
<comment type="caution">
    <text evidence="4">The sequence shown here is derived from an EMBL/GenBank/DDBJ whole genome shotgun (WGS) entry which is preliminary data.</text>
</comment>
<dbReference type="Proteomes" id="UP000784294">
    <property type="component" value="Unassembled WGS sequence"/>
</dbReference>
<proteinExistence type="predicted"/>
<dbReference type="OrthoDB" id="427518at2759"/>
<evidence type="ECO:0000313" key="4">
    <source>
        <dbReference type="EMBL" id="VEL07821.1"/>
    </source>
</evidence>
<name>A0A448WBP0_9PLAT</name>
<feature type="repeat" description="ANK" evidence="3">
    <location>
        <begin position="118"/>
        <end position="163"/>
    </location>
</feature>
<dbReference type="PANTHER" id="PTHR24180:SF45">
    <property type="entry name" value="POLY [ADP-RIBOSE] POLYMERASE TANKYRASE"/>
    <property type="match status" value="1"/>
</dbReference>
<sequence>MTPLTEDSGETFGNVPSQWSNAGNHKYYGRGHGTWLGRTPIMAAVVAGHPKVVHLLLTWGCAVHSVDAAGRSLLSQAVAASPTCSPSNSFSSHKSRDALEVVRELLARGLDEAHKDNSGSTPLHLATEAGRTDMVQYGFIIILKYDILFLLLQAGASPKVQDNSGSTVLLVACQNGYPLISLFLLAACASPLSPPSVFAKYNPPQDTSLLSPAVTTFKDEFFPFTKLPTTTANPESCAFSPVISSCTAGRQPNSPLKPNSYNVRKSSQLLNLCATPETRRLVNQADLEGRSPLMISALKKQEKLVQLLLAFGADPNSQIRSVF</sequence>
<dbReference type="InterPro" id="IPR036770">
    <property type="entry name" value="Ankyrin_rpt-contain_sf"/>
</dbReference>
<dbReference type="PROSITE" id="PS50297">
    <property type="entry name" value="ANK_REP_REGION"/>
    <property type="match status" value="3"/>
</dbReference>
<protein>
    <submittedName>
        <fullName evidence="4">Uncharacterized protein</fullName>
    </submittedName>
</protein>
<evidence type="ECO:0000313" key="5">
    <source>
        <dbReference type="Proteomes" id="UP000784294"/>
    </source>
</evidence>
<evidence type="ECO:0000256" key="2">
    <source>
        <dbReference type="ARBA" id="ARBA00023043"/>
    </source>
</evidence>
<dbReference type="AlphaFoldDB" id="A0A448WBP0"/>
<dbReference type="Gene3D" id="1.25.40.20">
    <property type="entry name" value="Ankyrin repeat-containing domain"/>
    <property type="match status" value="2"/>
</dbReference>
<accession>A0A448WBP0</accession>
<dbReference type="SUPFAM" id="SSF48403">
    <property type="entry name" value="Ankyrin repeat"/>
    <property type="match status" value="1"/>
</dbReference>
<feature type="repeat" description="ANK" evidence="3">
    <location>
        <begin position="288"/>
        <end position="320"/>
    </location>
</feature>
<dbReference type="PROSITE" id="PS50088">
    <property type="entry name" value="ANK_REPEAT"/>
    <property type="match status" value="3"/>
</dbReference>
<dbReference type="Pfam" id="PF13637">
    <property type="entry name" value="Ank_4"/>
    <property type="match status" value="1"/>
</dbReference>
<dbReference type="EMBL" id="CAAALY010002538">
    <property type="protein sequence ID" value="VEL07821.1"/>
    <property type="molecule type" value="Genomic_DNA"/>
</dbReference>
<keyword evidence="2 3" id="KW-0040">ANK repeat</keyword>
<evidence type="ECO:0000256" key="3">
    <source>
        <dbReference type="PROSITE-ProRule" id="PRU00023"/>
    </source>
</evidence>
<dbReference type="InterPro" id="IPR051637">
    <property type="entry name" value="Ank_repeat_dom-contain_49"/>
</dbReference>
<keyword evidence="1" id="KW-0677">Repeat</keyword>